<evidence type="ECO:0000313" key="1">
    <source>
        <dbReference type="EMBL" id="CAJ1067612.1"/>
    </source>
</evidence>
<reference evidence="1" key="1">
    <citation type="submission" date="2023-08" db="EMBL/GenBank/DDBJ databases">
        <authorList>
            <person name="Alioto T."/>
            <person name="Alioto T."/>
            <person name="Gomez Garrido J."/>
        </authorList>
    </citation>
    <scope>NUCLEOTIDE SEQUENCE</scope>
</reference>
<keyword evidence="2" id="KW-1185">Reference proteome</keyword>
<evidence type="ECO:0000313" key="2">
    <source>
        <dbReference type="Proteomes" id="UP001178508"/>
    </source>
</evidence>
<dbReference type="Proteomes" id="UP001178508">
    <property type="component" value="Chromosome 11"/>
</dbReference>
<name>A0AAV1G115_XYRNO</name>
<gene>
    <name evidence="1" type="ORF">XNOV1_A026929</name>
</gene>
<accession>A0AAV1G115</accession>
<protein>
    <submittedName>
        <fullName evidence="1">Uncharacterized protein</fullName>
    </submittedName>
</protein>
<dbReference type="AlphaFoldDB" id="A0AAV1G115"/>
<sequence length="120" mass="13102">MSSGSRLKDHPVIDDLCVKLNLGRMRERAVLQYCHNYGPRSLNCICRSRERTDVRVCFQALGGSASAEAASDTLPPFLPPPASTLSLPPSLSSHCQCPLGERTVNYNLSSGAERIRFPQG</sequence>
<dbReference type="EMBL" id="OY660874">
    <property type="protein sequence ID" value="CAJ1067612.1"/>
    <property type="molecule type" value="Genomic_DNA"/>
</dbReference>
<proteinExistence type="predicted"/>
<organism evidence="1 2">
    <name type="scientific">Xyrichtys novacula</name>
    <name type="common">Pearly razorfish</name>
    <name type="synonym">Hemipteronotus novacula</name>
    <dbReference type="NCBI Taxonomy" id="13765"/>
    <lineage>
        <taxon>Eukaryota</taxon>
        <taxon>Metazoa</taxon>
        <taxon>Chordata</taxon>
        <taxon>Craniata</taxon>
        <taxon>Vertebrata</taxon>
        <taxon>Euteleostomi</taxon>
        <taxon>Actinopterygii</taxon>
        <taxon>Neopterygii</taxon>
        <taxon>Teleostei</taxon>
        <taxon>Neoteleostei</taxon>
        <taxon>Acanthomorphata</taxon>
        <taxon>Eupercaria</taxon>
        <taxon>Labriformes</taxon>
        <taxon>Labridae</taxon>
        <taxon>Xyrichtys</taxon>
    </lineage>
</organism>